<evidence type="ECO:0000313" key="4">
    <source>
        <dbReference type="Proteomes" id="UP000310636"/>
    </source>
</evidence>
<dbReference type="AlphaFoldDB" id="A0A4S4BGF0"/>
<feature type="coiled-coil region" evidence="1">
    <location>
        <begin position="72"/>
        <end position="99"/>
    </location>
</feature>
<feature type="transmembrane region" description="Helical" evidence="2">
    <location>
        <begin position="16"/>
        <end position="37"/>
    </location>
</feature>
<sequence>MGNMGDSGMNGLDDNAWLAIAAGEGLLIVVLLVWVSILSGKLKRLGKAHRQMIGETGVPELESVLDRLHGRIGALEGDRKQQNDRLETQEKRLSALKGRIGVHRFNAFSDSGSDLSFSVAFVNDNQDGVVITGIYGREQTFLYAKPLDKGQSAYMLSPEEKIAISQATHKE</sequence>
<keyword evidence="2" id="KW-1133">Transmembrane helix</keyword>
<name>A0A4S4BGF0_9BACL</name>
<evidence type="ECO:0000256" key="2">
    <source>
        <dbReference type="SAM" id="Phobius"/>
    </source>
</evidence>
<evidence type="ECO:0000256" key="1">
    <source>
        <dbReference type="SAM" id="Coils"/>
    </source>
</evidence>
<protein>
    <submittedName>
        <fullName evidence="3">DUF4446 family protein</fullName>
    </submittedName>
</protein>
<keyword evidence="1" id="KW-0175">Coiled coil</keyword>
<dbReference type="EMBL" id="SSOB01000054">
    <property type="protein sequence ID" value="THF73505.1"/>
    <property type="molecule type" value="Genomic_DNA"/>
</dbReference>
<dbReference type="OrthoDB" id="5244042at2"/>
<keyword evidence="4" id="KW-1185">Reference proteome</keyword>
<comment type="caution">
    <text evidence="3">The sequence shown here is derived from an EMBL/GenBank/DDBJ whole genome shotgun (WGS) entry which is preliminary data.</text>
</comment>
<dbReference type="InterPro" id="IPR027981">
    <property type="entry name" value="DUF4446"/>
</dbReference>
<reference evidence="3 4" key="1">
    <citation type="submission" date="2019-04" db="EMBL/GenBank/DDBJ databases">
        <title>Cohnella sp. nov. isolated from preserved vegetables.</title>
        <authorList>
            <person name="Lin S.-Y."/>
            <person name="Hung M.-H."/>
            <person name="Young C.-C."/>
        </authorList>
    </citation>
    <scope>NUCLEOTIDE SEQUENCE [LARGE SCALE GENOMIC DNA]</scope>
    <source>
        <strain evidence="3 4">CC-MHH1044</strain>
    </source>
</reference>
<dbReference type="Pfam" id="PF14584">
    <property type="entry name" value="DUF4446"/>
    <property type="match status" value="1"/>
</dbReference>
<keyword evidence="2" id="KW-0812">Transmembrane</keyword>
<accession>A0A4S4BGF0</accession>
<organism evidence="3 4">
    <name type="scientific">Cohnella fermenti</name>
    <dbReference type="NCBI Taxonomy" id="2565925"/>
    <lineage>
        <taxon>Bacteria</taxon>
        <taxon>Bacillati</taxon>
        <taxon>Bacillota</taxon>
        <taxon>Bacilli</taxon>
        <taxon>Bacillales</taxon>
        <taxon>Paenibacillaceae</taxon>
        <taxon>Cohnella</taxon>
    </lineage>
</organism>
<proteinExistence type="predicted"/>
<gene>
    <name evidence="3" type="ORF">E6C55_28870</name>
</gene>
<dbReference type="Proteomes" id="UP000310636">
    <property type="component" value="Unassembled WGS sequence"/>
</dbReference>
<keyword evidence="2" id="KW-0472">Membrane</keyword>
<evidence type="ECO:0000313" key="3">
    <source>
        <dbReference type="EMBL" id="THF73505.1"/>
    </source>
</evidence>